<reference evidence="2" key="1">
    <citation type="submission" date="2021-10" db="EMBL/GenBank/DDBJ databases">
        <title>De novo Genome Assembly of Clathrus columnatus (Basidiomycota, Fungi) Using Illumina and Nanopore Sequence Data.</title>
        <authorList>
            <person name="Ogiso-Tanaka E."/>
            <person name="Itagaki H."/>
            <person name="Hosoya T."/>
            <person name="Hosaka K."/>
        </authorList>
    </citation>
    <scope>NUCLEOTIDE SEQUENCE</scope>
    <source>
        <strain evidence="2">MO-923</strain>
    </source>
</reference>
<name>A0AAV5A326_9AGAM</name>
<feature type="region of interest" description="Disordered" evidence="1">
    <location>
        <begin position="132"/>
        <end position="207"/>
    </location>
</feature>
<proteinExistence type="predicted"/>
<evidence type="ECO:0000313" key="2">
    <source>
        <dbReference type="EMBL" id="GJJ07421.1"/>
    </source>
</evidence>
<evidence type="ECO:0000313" key="3">
    <source>
        <dbReference type="Proteomes" id="UP001050691"/>
    </source>
</evidence>
<feature type="compositionally biased region" description="Acidic residues" evidence="1">
    <location>
        <begin position="184"/>
        <end position="193"/>
    </location>
</feature>
<keyword evidence="3" id="KW-1185">Reference proteome</keyword>
<dbReference type="Proteomes" id="UP001050691">
    <property type="component" value="Unassembled WGS sequence"/>
</dbReference>
<gene>
    <name evidence="2" type="ORF">Clacol_001623</name>
</gene>
<dbReference type="EMBL" id="BPWL01000002">
    <property type="protein sequence ID" value="GJJ07421.1"/>
    <property type="molecule type" value="Genomic_DNA"/>
</dbReference>
<dbReference type="AlphaFoldDB" id="A0AAV5A326"/>
<organism evidence="2 3">
    <name type="scientific">Clathrus columnatus</name>
    <dbReference type="NCBI Taxonomy" id="1419009"/>
    <lineage>
        <taxon>Eukaryota</taxon>
        <taxon>Fungi</taxon>
        <taxon>Dikarya</taxon>
        <taxon>Basidiomycota</taxon>
        <taxon>Agaricomycotina</taxon>
        <taxon>Agaricomycetes</taxon>
        <taxon>Phallomycetidae</taxon>
        <taxon>Phallales</taxon>
        <taxon>Clathraceae</taxon>
        <taxon>Clathrus</taxon>
    </lineage>
</organism>
<comment type="caution">
    <text evidence="2">The sequence shown here is derived from an EMBL/GenBank/DDBJ whole genome shotgun (WGS) entry which is preliminary data.</text>
</comment>
<accession>A0AAV5A326</accession>
<sequence length="207" mass="23455">MDVRTYGGCMWISDTLNILLEDLRQAFNSEDEGPFLLDGLRGKKSDVTIRKRDKLLASSTEFDHDEEEKPKLKMQVSYKGLTVTDEALCIIIEPRASEPLDTASNLRQRTLEETIAQRQGSAALPLQREKTPLFLPDPDFERDSFSPFPIRRRSPPEVEEEREYESLQAFGETLNSMRDGVAGDIDDDDDDEGQVFLGDADERKGPV</sequence>
<evidence type="ECO:0000256" key="1">
    <source>
        <dbReference type="SAM" id="MobiDB-lite"/>
    </source>
</evidence>
<protein>
    <submittedName>
        <fullName evidence="2">Uncharacterized protein</fullName>
    </submittedName>
</protein>